<keyword evidence="22 24" id="KW-0472">Membrane</keyword>
<evidence type="ECO:0000256" key="20">
    <source>
        <dbReference type="ARBA" id="ARBA00023008"/>
    </source>
</evidence>
<evidence type="ECO:0000256" key="21">
    <source>
        <dbReference type="ARBA" id="ARBA00023128"/>
    </source>
</evidence>
<dbReference type="GO" id="GO:0015990">
    <property type="term" value="P:electron transport coupled proton transport"/>
    <property type="evidence" value="ECO:0007669"/>
    <property type="project" value="TreeGrafter"/>
</dbReference>
<evidence type="ECO:0000256" key="4">
    <source>
        <dbReference type="ARBA" id="ARBA00004673"/>
    </source>
</evidence>
<keyword evidence="12 24" id="KW-0812">Transmembrane</keyword>
<keyword evidence="14 24" id="KW-0999">Mitochondrion inner membrane</keyword>
<evidence type="ECO:0000256" key="22">
    <source>
        <dbReference type="ARBA" id="ARBA00023136"/>
    </source>
</evidence>
<dbReference type="EMBL" id="MW199173">
    <property type="protein sequence ID" value="QPN54271.1"/>
    <property type="molecule type" value="Genomic_DNA"/>
</dbReference>
<evidence type="ECO:0000259" key="26">
    <source>
        <dbReference type="PROSITE" id="PS50855"/>
    </source>
</evidence>
<evidence type="ECO:0000256" key="14">
    <source>
        <dbReference type="ARBA" id="ARBA00022792"/>
    </source>
</evidence>
<evidence type="ECO:0000256" key="9">
    <source>
        <dbReference type="ARBA" id="ARBA00022448"/>
    </source>
</evidence>
<proteinExistence type="inferred from homology"/>
<evidence type="ECO:0000256" key="15">
    <source>
        <dbReference type="ARBA" id="ARBA00022842"/>
    </source>
</evidence>
<evidence type="ECO:0000256" key="23">
    <source>
        <dbReference type="ARBA" id="ARBA00049512"/>
    </source>
</evidence>
<feature type="domain" description="Cytochrome oxidase subunit I profile" evidence="26">
    <location>
        <begin position="1"/>
        <end position="511"/>
    </location>
</feature>
<dbReference type="SUPFAM" id="SSF81442">
    <property type="entry name" value="Cytochrome c oxidase subunit I-like"/>
    <property type="match status" value="1"/>
</dbReference>
<evidence type="ECO:0000256" key="2">
    <source>
        <dbReference type="ARBA" id="ARBA00001971"/>
    </source>
</evidence>
<feature type="transmembrane region" description="Helical" evidence="25">
    <location>
        <begin position="228"/>
        <end position="256"/>
    </location>
</feature>
<evidence type="ECO:0000256" key="18">
    <source>
        <dbReference type="ARBA" id="ARBA00022989"/>
    </source>
</evidence>
<feature type="transmembrane region" description="Helical" evidence="25">
    <location>
        <begin position="301"/>
        <end position="324"/>
    </location>
</feature>
<keyword evidence="17 24" id="KW-0249">Electron transport</keyword>
<dbReference type="GO" id="GO:0020037">
    <property type="term" value="F:heme binding"/>
    <property type="evidence" value="ECO:0007669"/>
    <property type="project" value="InterPro"/>
</dbReference>
<dbReference type="FunFam" id="1.20.210.10:FF:000001">
    <property type="entry name" value="Cytochrome c oxidase subunit 1"/>
    <property type="match status" value="1"/>
</dbReference>
<dbReference type="AlphaFoldDB" id="A0A7T1HF20"/>
<evidence type="ECO:0000256" key="5">
    <source>
        <dbReference type="ARBA" id="ARBA00009578"/>
    </source>
</evidence>
<keyword evidence="19 24" id="KW-0408">Iron</keyword>
<evidence type="ECO:0000256" key="7">
    <source>
        <dbReference type="ARBA" id="ARBA00012949"/>
    </source>
</evidence>
<organism evidence="27">
    <name type="scientific">Myrsidea sp. ADS-2020</name>
    <dbReference type="NCBI Taxonomy" id="2794901"/>
    <lineage>
        <taxon>Eukaryota</taxon>
        <taxon>Metazoa</taxon>
        <taxon>Ecdysozoa</taxon>
        <taxon>Arthropoda</taxon>
        <taxon>Hexapoda</taxon>
        <taxon>Insecta</taxon>
        <taxon>Pterygota</taxon>
        <taxon>Neoptera</taxon>
        <taxon>Paraneoptera</taxon>
        <taxon>Psocodea</taxon>
        <taxon>Troctomorpha</taxon>
        <taxon>Phthiraptera</taxon>
        <taxon>Amblycera</taxon>
        <taxon>Menoponidae</taxon>
        <taxon>Myrsidea</taxon>
    </lineage>
</organism>
<comment type="function">
    <text evidence="24">Component of the cytochrome c oxidase, the last enzyme in the mitochondrial electron transport chain which drives oxidative phosphorylation. The respiratory chain contains 3 multisubunit complexes succinate dehydrogenase (complex II, CII), ubiquinol-cytochrome c oxidoreductase (cytochrome b-c1 complex, complex III, CIII) and cytochrome c oxidase (complex IV, CIV), that cooperate to transfer electrons derived from NADH and succinate to molecular oxygen, creating an electrochemical gradient over the inner membrane that drives transmembrane transport and the ATP synthase. Cytochrome c oxidase is the component of the respiratory chain that catalyzes the reduction of oxygen to water. Electrons originating from reduced cytochrome c in the intermembrane space (IMS) are transferred via the dinuclear copper A center (CU(A)) of subunit 2 and heme A of subunit 1 to the active site in subunit 1, a binuclear center (BNC) formed by heme A3 and copper B (CU(B)). The BNC reduces molecular oxygen to 2 water molecules using 4 electrons from cytochrome c in the IMS and 4 protons from the mitochondrial matrix.</text>
</comment>
<evidence type="ECO:0000256" key="1">
    <source>
        <dbReference type="ARBA" id="ARBA00001935"/>
    </source>
</evidence>
<evidence type="ECO:0000256" key="6">
    <source>
        <dbReference type="ARBA" id="ARBA00011164"/>
    </source>
</evidence>
<feature type="transmembrane region" description="Helical" evidence="25">
    <location>
        <begin position="268"/>
        <end position="289"/>
    </location>
</feature>
<evidence type="ECO:0000256" key="25">
    <source>
        <dbReference type="SAM" id="Phobius"/>
    </source>
</evidence>
<feature type="transmembrane region" description="Helical" evidence="25">
    <location>
        <begin position="450"/>
        <end position="476"/>
    </location>
</feature>
<keyword evidence="11 24" id="KW-0679">Respiratory chain</keyword>
<dbReference type="GO" id="GO:0046872">
    <property type="term" value="F:metal ion binding"/>
    <property type="evidence" value="ECO:0007669"/>
    <property type="project" value="UniProtKB-KW"/>
</dbReference>
<dbReference type="EC" id="7.1.1.9" evidence="7 24"/>
<dbReference type="GO" id="GO:0004129">
    <property type="term" value="F:cytochrome-c oxidase activity"/>
    <property type="evidence" value="ECO:0007669"/>
    <property type="project" value="UniProtKB-EC"/>
</dbReference>
<dbReference type="PANTHER" id="PTHR10422:SF18">
    <property type="entry name" value="CYTOCHROME C OXIDASE SUBUNIT 1"/>
    <property type="match status" value="1"/>
</dbReference>
<feature type="transmembrane region" description="Helical" evidence="25">
    <location>
        <begin position="12"/>
        <end position="35"/>
    </location>
</feature>
<comment type="subcellular location">
    <subcellularLocation>
        <location evidence="3 24">Mitochondrion inner membrane</location>
        <topology evidence="3 24">Multi-pass membrane protein</topology>
    </subcellularLocation>
</comment>
<feature type="transmembrane region" description="Helical" evidence="25">
    <location>
        <begin position="181"/>
        <end position="208"/>
    </location>
</feature>
<gene>
    <name evidence="27" type="primary">cox1</name>
</gene>
<evidence type="ECO:0000256" key="19">
    <source>
        <dbReference type="ARBA" id="ARBA00023004"/>
    </source>
</evidence>
<dbReference type="InterPro" id="IPR023615">
    <property type="entry name" value="Cyt_c_Oxase_su1_BS"/>
</dbReference>
<dbReference type="CDD" id="cd01663">
    <property type="entry name" value="Cyt_c_Oxidase_I"/>
    <property type="match status" value="1"/>
</dbReference>
<keyword evidence="18 25" id="KW-1133">Transmembrane helix</keyword>
<accession>A0A7T1HF20</accession>
<evidence type="ECO:0000256" key="17">
    <source>
        <dbReference type="ARBA" id="ARBA00022982"/>
    </source>
</evidence>
<name>A0A7T1HF20_9NEOP</name>
<dbReference type="InterPro" id="IPR033944">
    <property type="entry name" value="Cyt_c_oxase_su1_dom"/>
</dbReference>
<dbReference type="InterPro" id="IPR023616">
    <property type="entry name" value="Cyt_c_oxase-like_su1_dom"/>
</dbReference>
<feature type="transmembrane region" description="Helical" evidence="25">
    <location>
        <begin position="410"/>
        <end position="430"/>
    </location>
</feature>
<keyword evidence="20 24" id="KW-0186">Copper</keyword>
<keyword evidence="9 24" id="KW-0813">Transport</keyword>
<comment type="subunit">
    <text evidence="6">Component of the cytochrome c oxidase (complex IV, CIV), a multisubunit enzyme composed of a catalytic core of 3 subunits and several supernumerary subunits. The complex exists as a monomer or a dimer and forms supercomplexes (SCs) in the inner mitochondrial membrane with ubiquinol-cytochrome c oxidoreductase (cytochrome b-c1 complex, complex III, CIII).</text>
</comment>
<comment type="catalytic activity">
    <reaction evidence="23">
        <text>4 Fe(II)-[cytochrome c] + O2 + 8 H(+)(in) = 4 Fe(III)-[cytochrome c] + 2 H2O + 4 H(+)(out)</text>
        <dbReference type="Rhea" id="RHEA:11436"/>
        <dbReference type="Rhea" id="RHEA-COMP:10350"/>
        <dbReference type="Rhea" id="RHEA-COMP:14399"/>
        <dbReference type="ChEBI" id="CHEBI:15377"/>
        <dbReference type="ChEBI" id="CHEBI:15378"/>
        <dbReference type="ChEBI" id="CHEBI:15379"/>
        <dbReference type="ChEBI" id="CHEBI:29033"/>
        <dbReference type="ChEBI" id="CHEBI:29034"/>
        <dbReference type="EC" id="7.1.1.9"/>
    </reaction>
    <physiologicalReaction direction="left-to-right" evidence="23">
        <dbReference type="Rhea" id="RHEA:11437"/>
    </physiologicalReaction>
</comment>
<evidence type="ECO:0000256" key="3">
    <source>
        <dbReference type="ARBA" id="ARBA00004448"/>
    </source>
</evidence>
<evidence type="ECO:0000313" key="27">
    <source>
        <dbReference type="EMBL" id="QPN54271.1"/>
    </source>
</evidence>
<comment type="cofactor">
    <cofactor evidence="1">
        <name>Cu cation</name>
        <dbReference type="ChEBI" id="CHEBI:23378"/>
    </cofactor>
</comment>
<feature type="transmembrane region" description="Helical" evidence="25">
    <location>
        <begin position="55"/>
        <end position="80"/>
    </location>
</feature>
<feature type="transmembrane region" description="Helical" evidence="25">
    <location>
        <begin position="144"/>
        <end position="169"/>
    </location>
</feature>
<dbReference type="Pfam" id="PF00115">
    <property type="entry name" value="COX1"/>
    <property type="match status" value="1"/>
</dbReference>
<evidence type="ECO:0000256" key="12">
    <source>
        <dbReference type="ARBA" id="ARBA00022692"/>
    </source>
</evidence>
<evidence type="ECO:0000256" key="24">
    <source>
        <dbReference type="RuleBase" id="RU000369"/>
    </source>
</evidence>
<comment type="pathway">
    <text evidence="4 24">Energy metabolism; oxidative phosphorylation.</text>
</comment>
<dbReference type="PANTHER" id="PTHR10422">
    <property type="entry name" value="CYTOCHROME C OXIDASE SUBUNIT 1"/>
    <property type="match status" value="1"/>
</dbReference>
<keyword evidence="13 24" id="KW-0479">Metal-binding</keyword>
<feature type="transmembrane region" description="Helical" evidence="25">
    <location>
        <begin position="336"/>
        <end position="357"/>
    </location>
</feature>
<keyword evidence="16" id="KW-1278">Translocase</keyword>
<keyword evidence="10 24" id="KW-0349">Heme</keyword>
<evidence type="ECO:0000256" key="10">
    <source>
        <dbReference type="ARBA" id="ARBA00022617"/>
    </source>
</evidence>
<keyword evidence="15" id="KW-0460">Magnesium</keyword>
<feature type="transmembrane region" description="Helical" evidence="25">
    <location>
        <begin position="100"/>
        <end position="124"/>
    </location>
</feature>
<feature type="transmembrane region" description="Helical" evidence="25">
    <location>
        <begin position="377"/>
        <end position="403"/>
    </location>
</feature>
<dbReference type="InterPro" id="IPR000883">
    <property type="entry name" value="Cyt_C_Oxase_1"/>
</dbReference>
<keyword evidence="21 24" id="KW-0496">Mitochondrion</keyword>
<dbReference type="PRINTS" id="PR01165">
    <property type="entry name" value="CYCOXIDASEI"/>
</dbReference>
<evidence type="ECO:0000256" key="8">
    <source>
        <dbReference type="ARBA" id="ARBA00015947"/>
    </source>
</evidence>
<dbReference type="Gene3D" id="1.20.210.10">
    <property type="entry name" value="Cytochrome c oxidase-like, subunit I domain"/>
    <property type="match status" value="1"/>
</dbReference>
<reference evidence="27" key="1">
    <citation type="journal article" date="2020" name="Gene">
        <title>Structure, gene order, and nucleotide composition of mitochondrial genomes in parasitic lice from Amblycera.</title>
        <authorList>
            <person name="Sweet A.D."/>
            <person name="Johnson K.P."/>
            <person name="Cao Y."/>
            <person name="de Moya R.S."/>
            <person name="Skinner R.K."/>
            <person name="Tan M."/>
            <person name="Virrueta-Herrera S."/>
            <person name="Cameron S.L."/>
        </authorList>
    </citation>
    <scope>NUCLEOTIDE SEQUENCE</scope>
    <source>
        <strain evidence="27">Mysp</strain>
    </source>
</reference>
<dbReference type="GO" id="GO:0005743">
    <property type="term" value="C:mitochondrial inner membrane"/>
    <property type="evidence" value="ECO:0007669"/>
    <property type="project" value="UniProtKB-SubCell"/>
</dbReference>
<geneLocation type="mitochondrion" evidence="27"/>
<evidence type="ECO:0000256" key="11">
    <source>
        <dbReference type="ARBA" id="ARBA00022660"/>
    </source>
</evidence>
<sequence length="511" mass="56597">MNRWLFSSNHKDIGTLYLIFGLWSGLLGFGFSMLIRIELSTPGMFIIMPQIYNSVVTAHAFLMIFFMVMPMLIGGFANWLCPLMTGAPDMAFPRMNNMSFWLLPFSLTFLIMSSMIDGGVGTGWTAYPPLSSWAGHPSSSVDLAIFSLHLAGVSSIMGAINFISTLINMSIIKESLNLMSLFNWSVLITAFLLLLALPVLAGAITMLLTDRNFNTSFFDPTGGGDPLLYQHLFWFFGHPEVYILILPAFGIISHIITQESGKKESFGVIGMIYAMLSIGVLGFIVWAHHMFTVGMDIDTRAYFTSATMVIAIPTGVKVFSWLSSLLGNKLIYGPNVMWAVGFVFLFTIGGLTGVVLANSSIDIILHDTYYVVAHFHYVLSMGAVFAIYAGLVYWFPLFTGLVLDSWLLKLHFLLTFLGVNVTFFPQHYLGLSGMPRRYLDYSDCCYGWNIISSLGALFTSVSVFIISSGLLTAFMWKKEVLYVSASASFIEWIIGLPSSSHTFNSSFAVSK</sequence>
<dbReference type="InterPro" id="IPR036927">
    <property type="entry name" value="Cyt_c_oxase-like_su1_sf"/>
</dbReference>
<comment type="similarity">
    <text evidence="5 24">Belongs to the heme-copper respiratory oxidase family.</text>
</comment>
<evidence type="ECO:0000256" key="16">
    <source>
        <dbReference type="ARBA" id="ARBA00022967"/>
    </source>
</evidence>
<protein>
    <recommendedName>
        <fullName evidence="8 24">Cytochrome c oxidase subunit 1</fullName>
        <ecNumber evidence="7 24">7.1.1.9</ecNumber>
    </recommendedName>
</protein>
<evidence type="ECO:0000256" key="13">
    <source>
        <dbReference type="ARBA" id="ARBA00022723"/>
    </source>
</evidence>
<dbReference type="UniPathway" id="UPA00705"/>
<dbReference type="GO" id="GO:0006123">
    <property type="term" value="P:mitochondrial electron transport, cytochrome c to oxygen"/>
    <property type="evidence" value="ECO:0007669"/>
    <property type="project" value="TreeGrafter"/>
</dbReference>
<comment type="cofactor">
    <cofactor evidence="2">
        <name>heme</name>
        <dbReference type="ChEBI" id="CHEBI:30413"/>
    </cofactor>
</comment>
<dbReference type="PROSITE" id="PS00077">
    <property type="entry name" value="COX1_CUB"/>
    <property type="match status" value="1"/>
</dbReference>
<dbReference type="GO" id="GO:0045277">
    <property type="term" value="C:respiratory chain complex IV"/>
    <property type="evidence" value="ECO:0007669"/>
    <property type="project" value="InterPro"/>
</dbReference>
<dbReference type="PROSITE" id="PS50855">
    <property type="entry name" value="COX1"/>
    <property type="match status" value="1"/>
</dbReference>